<dbReference type="Pfam" id="PF00155">
    <property type="entry name" value="Aminotran_1_2"/>
    <property type="match status" value="1"/>
</dbReference>
<keyword evidence="4" id="KW-0808">Transferase</keyword>
<keyword evidence="5" id="KW-1185">Reference proteome</keyword>
<reference evidence="4" key="1">
    <citation type="journal article" date="2020" name="Appl. Environ. Microbiol.">
        <title>Medium-Chain Fatty Acid Synthesis by 'Candidatus Weimeria bifida' gen. nov., sp. nov., and 'Candidatus Pseudoramibacter fermentans' sp. nov.</title>
        <authorList>
            <person name="Scarborough M.J."/>
            <person name="Myers K.S."/>
            <person name="Donohue T.J."/>
            <person name="Noguera D.R."/>
        </authorList>
    </citation>
    <scope>NUCLEOTIDE SEQUENCE</scope>
    <source>
        <strain evidence="4">LCO1.1</strain>
    </source>
</reference>
<dbReference type="InterPro" id="IPR004839">
    <property type="entry name" value="Aminotransferase_I/II_large"/>
</dbReference>
<evidence type="ECO:0000256" key="1">
    <source>
        <dbReference type="ARBA" id="ARBA00001933"/>
    </source>
</evidence>
<dbReference type="CDD" id="cd00609">
    <property type="entry name" value="AAT_like"/>
    <property type="match status" value="1"/>
</dbReference>
<feature type="domain" description="Aminotransferase class I/classII large" evidence="3">
    <location>
        <begin position="16"/>
        <end position="326"/>
    </location>
</feature>
<dbReference type="Gene3D" id="3.40.640.10">
    <property type="entry name" value="Type I PLP-dependent aspartate aminotransferase-like (Major domain)"/>
    <property type="match status" value="1"/>
</dbReference>
<comment type="caution">
    <text evidence="4">The sequence shown here is derived from an EMBL/GenBank/DDBJ whole genome shotgun (WGS) entry which is preliminary data.</text>
</comment>
<keyword evidence="4" id="KW-0032">Aminotransferase</keyword>
<proteinExistence type="predicted"/>
<dbReference type="PANTHER" id="PTHR42885">
    <property type="entry name" value="HISTIDINOL-PHOSPHATE AMINOTRANSFERASE-RELATED"/>
    <property type="match status" value="1"/>
</dbReference>
<protein>
    <submittedName>
        <fullName evidence="4">Aminotransferase class I/II-fold pyridoxal phosphate-dependent enzyme</fullName>
    </submittedName>
</protein>
<gene>
    <name evidence="4" type="ORF">FRC54_02715</name>
</gene>
<dbReference type="SUPFAM" id="SSF53383">
    <property type="entry name" value="PLP-dependent transferases"/>
    <property type="match status" value="1"/>
</dbReference>
<dbReference type="PANTHER" id="PTHR42885:SF1">
    <property type="entry name" value="THREONINE-PHOSPHATE DECARBOXYLASE"/>
    <property type="match status" value="1"/>
</dbReference>
<dbReference type="Gene3D" id="3.90.1150.10">
    <property type="entry name" value="Aspartate Aminotransferase, domain 1"/>
    <property type="match status" value="1"/>
</dbReference>
<dbReference type="GO" id="GO:0030170">
    <property type="term" value="F:pyridoxal phosphate binding"/>
    <property type="evidence" value="ECO:0007669"/>
    <property type="project" value="InterPro"/>
</dbReference>
<name>A0A6N7IX84_9FIRM</name>
<evidence type="ECO:0000256" key="2">
    <source>
        <dbReference type="ARBA" id="ARBA00022898"/>
    </source>
</evidence>
<dbReference type="InterPro" id="IPR015422">
    <property type="entry name" value="PyrdxlP-dep_Trfase_small"/>
</dbReference>
<dbReference type="EMBL" id="VOGC01000002">
    <property type="protein sequence ID" value="MQN00891.1"/>
    <property type="molecule type" value="Genomic_DNA"/>
</dbReference>
<evidence type="ECO:0000259" key="3">
    <source>
        <dbReference type="Pfam" id="PF00155"/>
    </source>
</evidence>
<accession>A0A6N7IX84</accession>
<dbReference type="GO" id="GO:0008483">
    <property type="term" value="F:transaminase activity"/>
    <property type="evidence" value="ECO:0007669"/>
    <property type="project" value="UniProtKB-KW"/>
</dbReference>
<keyword evidence="2" id="KW-0663">Pyridoxal phosphate</keyword>
<organism evidence="4 5">
    <name type="scientific">Candidatus Weimeria bifida</name>
    <dbReference type="NCBI Taxonomy" id="2599074"/>
    <lineage>
        <taxon>Bacteria</taxon>
        <taxon>Bacillati</taxon>
        <taxon>Bacillota</taxon>
        <taxon>Clostridia</taxon>
        <taxon>Lachnospirales</taxon>
        <taxon>Lachnospiraceae</taxon>
        <taxon>Candidatus Weimeria</taxon>
    </lineage>
</organism>
<comment type="cofactor">
    <cofactor evidence="1">
        <name>pyridoxal 5'-phosphate</name>
        <dbReference type="ChEBI" id="CHEBI:597326"/>
    </cofactor>
</comment>
<evidence type="ECO:0000313" key="5">
    <source>
        <dbReference type="Proteomes" id="UP000460257"/>
    </source>
</evidence>
<dbReference type="InterPro" id="IPR015424">
    <property type="entry name" value="PyrdxlP-dep_Trfase"/>
</dbReference>
<dbReference type="InterPro" id="IPR015421">
    <property type="entry name" value="PyrdxlP-dep_Trfase_major"/>
</dbReference>
<dbReference type="Proteomes" id="UP000460257">
    <property type="component" value="Unassembled WGS sequence"/>
</dbReference>
<dbReference type="AlphaFoldDB" id="A0A6N7IX84"/>
<sequence length="346" mass="38906">MQFHGGDVYRHKDIRLDFSINTNPLGVPPKVLDAARAAADLAGQYPDPQQEELKRKIADTLVCEPEEVLVGNGASELFLDIVFTFKPKKIGVVTPSFGGYKYAAQAVGAQLEEYPLKEKLGYEVDDDIAEMLDSGIDMLFLATPNNPTGRTVPIPLLDNILKHCQRKDILVVIDESFMHLCDKVNDYEDFLFKSTFDNVIRVSAFTKSFAMAGVRLGYLRAPKKLTSQIATHQSEWNVSIFAEKCGLAALDESDYLERSRSFLRAERGFVQSGFLGMGFMVFPGEADFLMIKTDIPLYDELLKREILIRDLKDFDGLNGNYYRIAIKDRPKNMQLLAAVQEIVNGR</sequence>
<evidence type="ECO:0000313" key="4">
    <source>
        <dbReference type="EMBL" id="MQN00891.1"/>
    </source>
</evidence>